<dbReference type="WBParaSite" id="TREG1_72580.1">
    <property type="protein sequence ID" value="TREG1_72580.1"/>
    <property type="gene ID" value="TREG1_72580"/>
</dbReference>
<reference evidence="2" key="1">
    <citation type="submission" date="2022-06" db="EMBL/GenBank/DDBJ databases">
        <authorList>
            <person name="Berger JAMES D."/>
            <person name="Berger JAMES D."/>
        </authorList>
    </citation>
    <scope>NUCLEOTIDE SEQUENCE [LARGE SCALE GENOMIC DNA]</scope>
</reference>
<evidence type="ECO:0000256" key="1">
    <source>
        <dbReference type="SAM" id="MobiDB-lite"/>
    </source>
</evidence>
<dbReference type="InterPro" id="IPR011011">
    <property type="entry name" value="Znf_FYVE_PHD"/>
</dbReference>
<evidence type="ECO:0000313" key="3">
    <source>
        <dbReference type="WBParaSite" id="TREG1_72580.1"/>
    </source>
</evidence>
<proteinExistence type="predicted"/>
<name>A0AA85KEN4_TRIRE</name>
<keyword evidence="2" id="KW-1185">Reference proteome</keyword>
<protein>
    <recommendedName>
        <fullName evidence="4">PHD-type domain-containing protein</fullName>
    </recommendedName>
</protein>
<feature type="region of interest" description="Disordered" evidence="1">
    <location>
        <begin position="243"/>
        <end position="303"/>
    </location>
</feature>
<reference evidence="3" key="2">
    <citation type="submission" date="2023-11" db="UniProtKB">
        <authorList>
            <consortium name="WormBaseParasite"/>
        </authorList>
    </citation>
    <scope>IDENTIFICATION</scope>
</reference>
<sequence length="303" mass="33191">MTIDSHPKINNGTSYSVVTRASAKLGKQVKLMDSRIPALKTRAHIPCSYRLPMSPQSYSEAVQSQPSGCGSTPVNTTRLTEPSGKIALSENCITPIPMVDHETNRKAKKKRSRRRKTTRTLPKKADDCKVCASVVEQADSAFECNFCKRWVHCRCDIGVPKAYYDFMRKNPCQWFWYICPSCRPDVASSSPLKTKVGAKVAGKNVKCSTPTNPEISTNARKPGIPKSSPVKLVTLDITAPDTEAEAPRVSVVGKRPLSSASNTGHSTETHKNTQSHQTNQNGLKGITNMRGPSPSPRLVDQIV</sequence>
<feature type="compositionally biased region" description="Polar residues" evidence="1">
    <location>
        <begin position="258"/>
        <end position="282"/>
    </location>
</feature>
<dbReference type="Proteomes" id="UP000050795">
    <property type="component" value="Unassembled WGS sequence"/>
</dbReference>
<dbReference type="AlphaFoldDB" id="A0AA85KEN4"/>
<accession>A0AA85KEN4</accession>
<evidence type="ECO:0008006" key="4">
    <source>
        <dbReference type="Google" id="ProtNLM"/>
    </source>
</evidence>
<dbReference type="SUPFAM" id="SSF57903">
    <property type="entry name" value="FYVE/PHD zinc finger"/>
    <property type="match status" value="1"/>
</dbReference>
<evidence type="ECO:0000313" key="2">
    <source>
        <dbReference type="Proteomes" id="UP000050795"/>
    </source>
</evidence>
<organism evidence="2 3">
    <name type="scientific">Trichobilharzia regenti</name>
    <name type="common">Nasal bird schistosome</name>
    <dbReference type="NCBI Taxonomy" id="157069"/>
    <lineage>
        <taxon>Eukaryota</taxon>
        <taxon>Metazoa</taxon>
        <taxon>Spiralia</taxon>
        <taxon>Lophotrochozoa</taxon>
        <taxon>Platyhelminthes</taxon>
        <taxon>Trematoda</taxon>
        <taxon>Digenea</taxon>
        <taxon>Strigeidida</taxon>
        <taxon>Schistosomatoidea</taxon>
        <taxon>Schistosomatidae</taxon>
        <taxon>Trichobilharzia</taxon>
    </lineage>
</organism>